<keyword evidence="3" id="KW-1185">Reference proteome</keyword>
<dbReference type="STRING" id="1324957.K933_07137"/>
<organism evidence="2 3">
    <name type="scientific">Candidatus Halobonum tyrrellensis G22</name>
    <dbReference type="NCBI Taxonomy" id="1324957"/>
    <lineage>
        <taxon>Archaea</taxon>
        <taxon>Methanobacteriati</taxon>
        <taxon>Methanobacteriota</taxon>
        <taxon>Stenosarchaea group</taxon>
        <taxon>Halobacteria</taxon>
        <taxon>Halobacteriales</taxon>
        <taxon>Haloferacaceae</taxon>
        <taxon>Candidatus Halobonum</taxon>
    </lineage>
</organism>
<name>V4GUQ4_9EURY</name>
<feature type="region of interest" description="Disordered" evidence="1">
    <location>
        <begin position="1"/>
        <end position="39"/>
    </location>
</feature>
<accession>V4GUQ4</accession>
<dbReference type="Proteomes" id="UP000017840">
    <property type="component" value="Unassembled WGS sequence"/>
</dbReference>
<proteinExistence type="predicted"/>
<evidence type="ECO:0000313" key="2">
    <source>
        <dbReference type="EMBL" id="ESP88851.1"/>
    </source>
</evidence>
<evidence type="ECO:0000313" key="3">
    <source>
        <dbReference type="Proteomes" id="UP000017840"/>
    </source>
</evidence>
<feature type="compositionally biased region" description="Low complexity" evidence="1">
    <location>
        <begin position="16"/>
        <end position="39"/>
    </location>
</feature>
<reference evidence="2 3" key="1">
    <citation type="journal article" date="2013" name="Genome Announc.">
        <title>Draft Genome Sequence of 'Candidatus Halobonum tyrrellensis' Strain G22, Isolated from the Hypersaline Waters of Lake Tyrrell, Australia.</title>
        <authorList>
            <person name="Ugalde J.A."/>
            <person name="Narasingarao P."/>
            <person name="Kuo S."/>
            <person name="Podell S."/>
            <person name="Allen E.E."/>
        </authorList>
    </citation>
    <scope>NUCLEOTIDE SEQUENCE [LARGE SCALE GENOMIC DNA]</scope>
    <source>
        <strain evidence="2 3">G22</strain>
    </source>
</reference>
<gene>
    <name evidence="2" type="ORF">K933_07137</name>
</gene>
<evidence type="ECO:0000256" key="1">
    <source>
        <dbReference type="SAM" id="MobiDB-lite"/>
    </source>
</evidence>
<dbReference type="EMBL" id="ASGZ01000023">
    <property type="protein sequence ID" value="ESP88851.1"/>
    <property type="molecule type" value="Genomic_DNA"/>
</dbReference>
<dbReference type="AlphaFoldDB" id="V4GUQ4"/>
<comment type="caution">
    <text evidence="2">The sequence shown here is derived from an EMBL/GenBank/DDBJ whole genome shotgun (WGS) entry which is preliminary data.</text>
</comment>
<protein>
    <submittedName>
        <fullName evidence="2">Uncharacterized protein</fullName>
    </submittedName>
</protein>
<sequence length="128" mass="12696">MTTGLAAGCVQSSGPAAERSTAATADATPPTATPAADGGDAVESRLVDLANAADPAAFADAHGIAYDDGRVTVVVTLREGRTLPTGYGAAATLAAGDTVEASVPVDEVRALAADENVTYVRTPREPNA</sequence>